<dbReference type="EMBL" id="BKCP01001114">
    <property type="protein sequence ID" value="GER26749.1"/>
    <property type="molecule type" value="Genomic_DNA"/>
</dbReference>
<organism evidence="1 2">
    <name type="scientific">Striga asiatica</name>
    <name type="common">Asiatic witchweed</name>
    <name type="synonym">Buchnera asiatica</name>
    <dbReference type="NCBI Taxonomy" id="4170"/>
    <lineage>
        <taxon>Eukaryota</taxon>
        <taxon>Viridiplantae</taxon>
        <taxon>Streptophyta</taxon>
        <taxon>Embryophyta</taxon>
        <taxon>Tracheophyta</taxon>
        <taxon>Spermatophyta</taxon>
        <taxon>Magnoliopsida</taxon>
        <taxon>eudicotyledons</taxon>
        <taxon>Gunneridae</taxon>
        <taxon>Pentapetalae</taxon>
        <taxon>asterids</taxon>
        <taxon>lamiids</taxon>
        <taxon>Lamiales</taxon>
        <taxon>Orobanchaceae</taxon>
        <taxon>Buchnereae</taxon>
        <taxon>Striga</taxon>
    </lineage>
</organism>
<evidence type="ECO:0000313" key="2">
    <source>
        <dbReference type="Proteomes" id="UP000325081"/>
    </source>
</evidence>
<keyword evidence="1" id="KW-0489">Methyltransferase</keyword>
<proteinExistence type="predicted"/>
<accession>A0A5A7P1Z0</accession>
<dbReference type="GO" id="GO:0008168">
    <property type="term" value="F:methyltransferase activity"/>
    <property type="evidence" value="ECO:0007669"/>
    <property type="project" value="UniProtKB-KW"/>
</dbReference>
<reference evidence="2" key="1">
    <citation type="journal article" date="2019" name="Curr. Biol.">
        <title>Genome Sequence of Striga asiatica Provides Insight into the Evolution of Plant Parasitism.</title>
        <authorList>
            <person name="Yoshida S."/>
            <person name="Kim S."/>
            <person name="Wafula E.K."/>
            <person name="Tanskanen J."/>
            <person name="Kim Y.M."/>
            <person name="Honaas L."/>
            <person name="Yang Z."/>
            <person name="Spallek T."/>
            <person name="Conn C.E."/>
            <person name="Ichihashi Y."/>
            <person name="Cheong K."/>
            <person name="Cui S."/>
            <person name="Der J.P."/>
            <person name="Gundlach H."/>
            <person name="Jiao Y."/>
            <person name="Hori C."/>
            <person name="Ishida J.K."/>
            <person name="Kasahara H."/>
            <person name="Kiba T."/>
            <person name="Kim M.S."/>
            <person name="Koo N."/>
            <person name="Laohavisit A."/>
            <person name="Lee Y.H."/>
            <person name="Lumba S."/>
            <person name="McCourt P."/>
            <person name="Mortimer J.C."/>
            <person name="Mutuku J.M."/>
            <person name="Nomura T."/>
            <person name="Sasaki-Sekimoto Y."/>
            <person name="Seto Y."/>
            <person name="Wang Y."/>
            <person name="Wakatake T."/>
            <person name="Sakakibara H."/>
            <person name="Demura T."/>
            <person name="Yamaguchi S."/>
            <person name="Yoneyama K."/>
            <person name="Manabe R.I."/>
            <person name="Nelson D.C."/>
            <person name="Schulman A.H."/>
            <person name="Timko M.P."/>
            <person name="dePamphilis C.W."/>
            <person name="Choi D."/>
            <person name="Shirasu K."/>
        </authorList>
    </citation>
    <scope>NUCLEOTIDE SEQUENCE [LARGE SCALE GENOMIC DNA]</scope>
    <source>
        <strain evidence="2">cv. UVA1</strain>
    </source>
</reference>
<comment type="caution">
    <text evidence="1">The sequence shown here is derived from an EMBL/GenBank/DDBJ whole genome shotgun (WGS) entry which is preliminary data.</text>
</comment>
<name>A0A5A7P1Z0_STRAF</name>
<protein>
    <submittedName>
        <fullName evidence="1">Serine hydroxymethyltransferase</fullName>
    </submittedName>
</protein>
<evidence type="ECO:0000313" key="1">
    <source>
        <dbReference type="EMBL" id="GER26749.1"/>
    </source>
</evidence>
<dbReference type="GO" id="GO:0032259">
    <property type="term" value="P:methylation"/>
    <property type="evidence" value="ECO:0007669"/>
    <property type="project" value="UniProtKB-KW"/>
</dbReference>
<dbReference type="Proteomes" id="UP000325081">
    <property type="component" value="Unassembled WGS sequence"/>
</dbReference>
<sequence length="148" mass="16823">MSSFEYCDNVTSTIHKSLWDPRGGIIFDKRIYETPVTTFRTLSLRTRIYSNRAEMIRTRDVPAAAGPTSRRMIARAAGSHASFALRRPSRPNRGCLGPRCRTVTLVATQQRPQISQVSRRKMCRIVTRLELGREAQKLGLRSLSNDFP</sequence>
<dbReference type="AlphaFoldDB" id="A0A5A7P1Z0"/>
<keyword evidence="2" id="KW-1185">Reference proteome</keyword>
<keyword evidence="1" id="KW-0808">Transferase</keyword>
<gene>
    <name evidence="1" type="ORF">STAS_02402</name>
</gene>